<keyword evidence="3" id="KW-1185">Reference proteome</keyword>
<keyword evidence="1" id="KW-0812">Transmembrane</keyword>
<evidence type="ECO:0000259" key="2">
    <source>
        <dbReference type="Pfam" id="PF23000"/>
    </source>
</evidence>
<reference evidence="4" key="1">
    <citation type="submission" date="2025-08" db="UniProtKB">
        <authorList>
            <consortium name="RefSeq"/>
        </authorList>
    </citation>
    <scope>IDENTIFICATION</scope>
    <source>
        <tissue evidence="4">Gonads</tissue>
    </source>
</reference>
<feature type="transmembrane region" description="Helical" evidence="1">
    <location>
        <begin position="211"/>
        <end position="232"/>
    </location>
</feature>
<feature type="transmembrane region" description="Helical" evidence="1">
    <location>
        <begin position="307"/>
        <end position="326"/>
    </location>
</feature>
<dbReference type="RefSeq" id="XP_013414431.1">
    <property type="nucleotide sequence ID" value="XM_013558977.1"/>
</dbReference>
<evidence type="ECO:0000256" key="1">
    <source>
        <dbReference type="SAM" id="Phobius"/>
    </source>
</evidence>
<sequence length="339" mass="38539">MNEDFKVRKGSLFMIEQTNPTLLKMKNTSFDSFDNSVIEEEDESELAELPELTKDNVEKYIQRSITPPPMYATAVTGNEDEQKPKGPAAKLWDIFRITSPDKEELSESWCLEVTKRVCKVIVYWLLLFFILGSTVIHKITLMISVAQSRTERWITCDVEQYGNEVEQSGNTTNSTVVNNGTYLTDCKVEEGVNRSTIVTDRVLCGEVSVRWIWGLAVTMCFPYLLTFMQCLFKVLFKKTLWPSVGTFFAVLVVETCHSVGLFIFVFLILPFLDIIQGLLIMHGVALIPSLLQLLLRPRANVEKYRPLHIFSDSVAILVQLSALFFVPTLETIVVSSIRL</sequence>
<feature type="transmembrane region" description="Helical" evidence="1">
    <location>
        <begin position="121"/>
        <end position="143"/>
    </location>
</feature>
<feature type="transmembrane region" description="Helical" evidence="1">
    <location>
        <begin position="244"/>
        <end position="268"/>
    </location>
</feature>
<dbReference type="InterPro" id="IPR055120">
    <property type="entry name" value="Chs-1/2_IV_N"/>
</dbReference>
<gene>
    <name evidence="4" type="primary">LOC106176542</name>
</gene>
<feature type="domain" description="Chitin synthase chs-1/2 N-terminal putative transporter" evidence="2">
    <location>
        <begin position="180"/>
        <end position="324"/>
    </location>
</feature>
<organism evidence="3 4">
    <name type="scientific">Lingula anatina</name>
    <name type="common">Brachiopod</name>
    <name type="synonym">Lingula unguis</name>
    <dbReference type="NCBI Taxonomy" id="7574"/>
    <lineage>
        <taxon>Eukaryota</taxon>
        <taxon>Metazoa</taxon>
        <taxon>Spiralia</taxon>
        <taxon>Lophotrochozoa</taxon>
        <taxon>Brachiopoda</taxon>
        <taxon>Linguliformea</taxon>
        <taxon>Lingulata</taxon>
        <taxon>Lingulida</taxon>
        <taxon>Linguloidea</taxon>
        <taxon>Lingulidae</taxon>
        <taxon>Lingula</taxon>
    </lineage>
</organism>
<keyword evidence="1" id="KW-0472">Membrane</keyword>
<accession>A0A1S3JWI9</accession>
<dbReference type="GeneID" id="106176542"/>
<dbReference type="Proteomes" id="UP000085678">
    <property type="component" value="Unplaced"/>
</dbReference>
<dbReference type="KEGG" id="lak:106176542"/>
<dbReference type="STRING" id="7574.A0A1S3JWI9"/>
<dbReference type="Pfam" id="PF23000">
    <property type="entry name" value="ChitinSynthase_IV_N"/>
    <property type="match status" value="1"/>
</dbReference>
<protein>
    <submittedName>
        <fullName evidence="4">Uncharacterized protein LOC106176542</fullName>
    </submittedName>
</protein>
<dbReference type="AlphaFoldDB" id="A0A1S3JWI9"/>
<feature type="transmembrane region" description="Helical" evidence="1">
    <location>
        <begin position="274"/>
        <end position="295"/>
    </location>
</feature>
<dbReference type="InParanoid" id="A0A1S3JWI9"/>
<evidence type="ECO:0000313" key="3">
    <source>
        <dbReference type="Proteomes" id="UP000085678"/>
    </source>
</evidence>
<proteinExistence type="predicted"/>
<evidence type="ECO:0000313" key="4">
    <source>
        <dbReference type="RefSeq" id="XP_013414431.1"/>
    </source>
</evidence>
<keyword evidence="1" id="KW-1133">Transmembrane helix</keyword>
<name>A0A1S3JWI9_LINAN</name>